<protein>
    <submittedName>
        <fullName evidence="2">Uncharacterized protein</fullName>
    </submittedName>
</protein>
<evidence type="ECO:0000313" key="3">
    <source>
        <dbReference type="Proteomes" id="UP000197138"/>
    </source>
</evidence>
<feature type="transmembrane region" description="Helical" evidence="1">
    <location>
        <begin position="7"/>
        <end position="24"/>
    </location>
</feature>
<keyword evidence="1" id="KW-0812">Transmembrane</keyword>
<organism evidence="2 3">
    <name type="scientific">Punica granatum</name>
    <name type="common">Pomegranate</name>
    <dbReference type="NCBI Taxonomy" id="22663"/>
    <lineage>
        <taxon>Eukaryota</taxon>
        <taxon>Viridiplantae</taxon>
        <taxon>Streptophyta</taxon>
        <taxon>Embryophyta</taxon>
        <taxon>Tracheophyta</taxon>
        <taxon>Spermatophyta</taxon>
        <taxon>Magnoliopsida</taxon>
        <taxon>eudicotyledons</taxon>
        <taxon>Gunneridae</taxon>
        <taxon>Pentapetalae</taxon>
        <taxon>rosids</taxon>
        <taxon>malvids</taxon>
        <taxon>Myrtales</taxon>
        <taxon>Lythraceae</taxon>
        <taxon>Punica</taxon>
    </lineage>
</organism>
<dbReference type="Proteomes" id="UP000197138">
    <property type="component" value="Unassembled WGS sequence"/>
</dbReference>
<name>A0A218XAK6_PUNGR</name>
<evidence type="ECO:0000313" key="2">
    <source>
        <dbReference type="EMBL" id="OWM81729.1"/>
    </source>
</evidence>
<sequence>MNSNSKYQNFILKSFLIIAVTYYLPYHGKTFPEAADIPIPVSNLYSSIPRL</sequence>
<dbReference type="EMBL" id="MTKT01002214">
    <property type="protein sequence ID" value="OWM81729.1"/>
    <property type="molecule type" value="Genomic_DNA"/>
</dbReference>
<keyword evidence="1" id="KW-1133">Transmembrane helix</keyword>
<accession>A0A218XAK6</accession>
<proteinExistence type="predicted"/>
<gene>
    <name evidence="2" type="ORF">CDL15_Pgr007767</name>
</gene>
<evidence type="ECO:0000256" key="1">
    <source>
        <dbReference type="SAM" id="Phobius"/>
    </source>
</evidence>
<reference evidence="3" key="1">
    <citation type="journal article" date="2017" name="Plant J.">
        <title>The pomegranate (Punica granatum L.) genome and the genomics of punicalagin biosynthesis.</title>
        <authorList>
            <person name="Qin G."/>
            <person name="Xu C."/>
            <person name="Ming R."/>
            <person name="Tang H."/>
            <person name="Guyot R."/>
            <person name="Kramer E.M."/>
            <person name="Hu Y."/>
            <person name="Yi X."/>
            <person name="Qi Y."/>
            <person name="Xu X."/>
            <person name="Gao Z."/>
            <person name="Pan H."/>
            <person name="Jian J."/>
            <person name="Tian Y."/>
            <person name="Yue Z."/>
            <person name="Xu Y."/>
        </authorList>
    </citation>
    <scope>NUCLEOTIDE SEQUENCE [LARGE SCALE GENOMIC DNA]</scope>
    <source>
        <strain evidence="3">cv. Dabenzi</strain>
    </source>
</reference>
<keyword evidence="1" id="KW-0472">Membrane</keyword>
<dbReference type="AlphaFoldDB" id="A0A218XAK6"/>
<comment type="caution">
    <text evidence="2">The sequence shown here is derived from an EMBL/GenBank/DDBJ whole genome shotgun (WGS) entry which is preliminary data.</text>
</comment>